<evidence type="ECO:0000256" key="1">
    <source>
        <dbReference type="SAM" id="MobiDB-lite"/>
    </source>
</evidence>
<protein>
    <submittedName>
        <fullName evidence="2">Uncharacterized protein</fullName>
    </submittedName>
</protein>
<dbReference type="Gramene" id="Zm00001eb425200_T001">
    <property type="protein sequence ID" value="Zm00001eb425200_P001"/>
    <property type="gene ID" value="Zm00001eb425200"/>
</dbReference>
<reference evidence="3" key="1">
    <citation type="journal article" date="2009" name="Science">
        <title>The B73 maize genome: complexity, diversity, and dynamics.</title>
        <authorList>
            <person name="Schnable P.S."/>
            <person name="Ware D."/>
            <person name="Fulton R.S."/>
            <person name="Stein J.C."/>
            <person name="Wei F."/>
            <person name="Pasternak S."/>
            <person name="Liang C."/>
            <person name="Zhang J."/>
            <person name="Fulton L."/>
            <person name="Graves T.A."/>
            <person name="Minx P."/>
            <person name="Reily A.D."/>
            <person name="Courtney L."/>
            <person name="Kruchowski S.S."/>
            <person name="Tomlinson C."/>
            <person name="Strong C."/>
            <person name="Delehaunty K."/>
            <person name="Fronick C."/>
            <person name="Courtney B."/>
            <person name="Rock S.M."/>
            <person name="Belter E."/>
            <person name="Du F."/>
            <person name="Kim K."/>
            <person name="Abbott R.M."/>
            <person name="Cotton M."/>
            <person name="Levy A."/>
            <person name="Marchetto P."/>
            <person name="Ochoa K."/>
            <person name="Jackson S.M."/>
            <person name="Gillam B."/>
            <person name="Chen W."/>
            <person name="Yan L."/>
            <person name="Higginbotham J."/>
            <person name="Cardenas M."/>
            <person name="Waligorski J."/>
            <person name="Applebaum E."/>
            <person name="Phelps L."/>
            <person name="Falcone J."/>
            <person name="Kanchi K."/>
            <person name="Thane T."/>
            <person name="Scimone A."/>
            <person name="Thane N."/>
            <person name="Henke J."/>
            <person name="Wang T."/>
            <person name="Ruppert J."/>
            <person name="Shah N."/>
            <person name="Rotter K."/>
            <person name="Hodges J."/>
            <person name="Ingenthron E."/>
            <person name="Cordes M."/>
            <person name="Kohlberg S."/>
            <person name="Sgro J."/>
            <person name="Delgado B."/>
            <person name="Mead K."/>
            <person name="Chinwalla A."/>
            <person name="Leonard S."/>
            <person name="Crouse K."/>
            <person name="Collura K."/>
            <person name="Kudrna D."/>
            <person name="Currie J."/>
            <person name="He R."/>
            <person name="Angelova A."/>
            <person name="Rajasekar S."/>
            <person name="Mueller T."/>
            <person name="Lomeli R."/>
            <person name="Scara G."/>
            <person name="Ko A."/>
            <person name="Delaney K."/>
            <person name="Wissotski M."/>
            <person name="Lopez G."/>
            <person name="Campos D."/>
            <person name="Braidotti M."/>
            <person name="Ashley E."/>
            <person name="Golser W."/>
            <person name="Kim H."/>
            <person name="Lee S."/>
            <person name="Lin J."/>
            <person name="Dujmic Z."/>
            <person name="Kim W."/>
            <person name="Talag J."/>
            <person name="Zuccolo A."/>
            <person name="Fan C."/>
            <person name="Sebastian A."/>
            <person name="Kramer M."/>
            <person name="Spiegel L."/>
            <person name="Nascimento L."/>
            <person name="Zutavern T."/>
            <person name="Miller B."/>
            <person name="Ambroise C."/>
            <person name="Muller S."/>
            <person name="Spooner W."/>
            <person name="Narechania A."/>
            <person name="Ren L."/>
            <person name="Wei S."/>
            <person name="Kumari S."/>
            <person name="Faga B."/>
            <person name="Levy M.J."/>
            <person name="McMahan L."/>
            <person name="Van Buren P."/>
            <person name="Vaughn M.W."/>
            <person name="Ying K."/>
            <person name="Yeh C.-T."/>
            <person name="Emrich S.J."/>
            <person name="Jia Y."/>
            <person name="Kalyanaraman A."/>
            <person name="Hsia A.-P."/>
            <person name="Barbazuk W.B."/>
            <person name="Baucom R.S."/>
            <person name="Brutnell T.P."/>
            <person name="Carpita N.C."/>
            <person name="Chaparro C."/>
            <person name="Chia J.-M."/>
            <person name="Deragon J.-M."/>
            <person name="Estill J.C."/>
            <person name="Fu Y."/>
            <person name="Jeddeloh J.A."/>
            <person name="Han Y."/>
            <person name="Lee H."/>
            <person name="Li P."/>
            <person name="Lisch D.R."/>
            <person name="Liu S."/>
            <person name="Liu Z."/>
            <person name="Nagel D.H."/>
            <person name="McCann M.C."/>
            <person name="SanMiguel P."/>
            <person name="Myers A.M."/>
            <person name="Nettleton D."/>
            <person name="Nguyen J."/>
            <person name="Penning B.W."/>
            <person name="Ponnala L."/>
            <person name="Schneider K.L."/>
            <person name="Schwartz D.C."/>
            <person name="Sharma A."/>
            <person name="Soderlund C."/>
            <person name="Springer N.M."/>
            <person name="Sun Q."/>
            <person name="Wang H."/>
            <person name="Waterman M."/>
            <person name="Westerman R."/>
            <person name="Wolfgruber T.K."/>
            <person name="Yang L."/>
            <person name="Yu Y."/>
            <person name="Zhang L."/>
            <person name="Zhou S."/>
            <person name="Zhu Q."/>
            <person name="Bennetzen J.L."/>
            <person name="Dawe R.K."/>
            <person name="Jiang J."/>
            <person name="Jiang N."/>
            <person name="Presting G.G."/>
            <person name="Wessler S.R."/>
            <person name="Aluru S."/>
            <person name="Martienssen R.A."/>
            <person name="Clifton S.W."/>
            <person name="McCombie W.R."/>
            <person name="Wing R.A."/>
            <person name="Wilson R.K."/>
        </authorList>
    </citation>
    <scope>NUCLEOTIDE SEQUENCE [LARGE SCALE GENOMIC DNA]</scope>
    <source>
        <strain evidence="3">cv. B73</strain>
    </source>
</reference>
<dbReference type="AlphaFoldDB" id="A0A804RKG3"/>
<sequence>MQSSECGGGRTGGAGIGVETVARANPTREAGYEEKVVVVCRGGWRGGSAKISKPPLPSWLPSPLVSLPRRAGGAEEKEGLRRDESAWRPLLWWGQRLARLSFAF</sequence>
<dbReference type="EnsemblPlants" id="Zm00001eb425200_T001">
    <property type="protein sequence ID" value="Zm00001eb425200_P001"/>
    <property type="gene ID" value="Zm00001eb425200"/>
</dbReference>
<dbReference type="InParanoid" id="A0A804RKG3"/>
<proteinExistence type="predicted"/>
<feature type="region of interest" description="Disordered" evidence="1">
    <location>
        <begin position="1"/>
        <end position="24"/>
    </location>
</feature>
<keyword evidence="3" id="KW-1185">Reference proteome</keyword>
<feature type="compositionally biased region" description="Gly residues" evidence="1">
    <location>
        <begin position="1"/>
        <end position="16"/>
    </location>
</feature>
<dbReference type="Proteomes" id="UP000007305">
    <property type="component" value="Chromosome 10"/>
</dbReference>
<organism evidence="2 3">
    <name type="scientific">Zea mays</name>
    <name type="common">Maize</name>
    <dbReference type="NCBI Taxonomy" id="4577"/>
    <lineage>
        <taxon>Eukaryota</taxon>
        <taxon>Viridiplantae</taxon>
        <taxon>Streptophyta</taxon>
        <taxon>Embryophyta</taxon>
        <taxon>Tracheophyta</taxon>
        <taxon>Spermatophyta</taxon>
        <taxon>Magnoliopsida</taxon>
        <taxon>Liliopsida</taxon>
        <taxon>Poales</taxon>
        <taxon>Poaceae</taxon>
        <taxon>PACMAD clade</taxon>
        <taxon>Panicoideae</taxon>
        <taxon>Andropogonodae</taxon>
        <taxon>Andropogoneae</taxon>
        <taxon>Tripsacinae</taxon>
        <taxon>Zea</taxon>
    </lineage>
</organism>
<evidence type="ECO:0000313" key="3">
    <source>
        <dbReference type="Proteomes" id="UP000007305"/>
    </source>
</evidence>
<reference evidence="2" key="3">
    <citation type="submission" date="2021-05" db="UniProtKB">
        <authorList>
            <consortium name="EnsemblPlants"/>
        </authorList>
    </citation>
    <scope>IDENTIFICATION</scope>
    <source>
        <strain evidence="2">cv. B73</strain>
    </source>
</reference>
<reference evidence="2" key="2">
    <citation type="submission" date="2019-07" db="EMBL/GenBank/DDBJ databases">
        <authorList>
            <person name="Seetharam A."/>
            <person name="Woodhouse M."/>
            <person name="Cannon E."/>
        </authorList>
    </citation>
    <scope>NUCLEOTIDE SEQUENCE [LARGE SCALE GENOMIC DNA]</scope>
    <source>
        <strain evidence="2">cv. B73</strain>
    </source>
</reference>
<evidence type="ECO:0000313" key="2">
    <source>
        <dbReference type="EnsemblPlants" id="Zm00001eb425200_P001"/>
    </source>
</evidence>
<name>A0A804RKG3_MAIZE</name>
<accession>A0A804RKG3</accession>